<proteinExistence type="predicted"/>
<name>A0AAD9JYC7_9ANNE</name>
<evidence type="ECO:0000313" key="3">
    <source>
        <dbReference type="Proteomes" id="UP001208570"/>
    </source>
</evidence>
<sequence length="133" mass="16143">MIERKIERKKLHQQINYNKKVNNKDIGNRDVTSLYSVQFTAFPNYWYTLTRHFNNKCDFVHEHTNTFSASLYKNEELPSPIREKKVGLNDIRDKTNKNRGRDERLERVKREHQLSSYYLSYDKGHTNYWQLAE</sequence>
<dbReference type="AlphaFoldDB" id="A0AAD9JYC7"/>
<keyword evidence="3" id="KW-1185">Reference proteome</keyword>
<organism evidence="2 3">
    <name type="scientific">Paralvinella palmiformis</name>
    <dbReference type="NCBI Taxonomy" id="53620"/>
    <lineage>
        <taxon>Eukaryota</taxon>
        <taxon>Metazoa</taxon>
        <taxon>Spiralia</taxon>
        <taxon>Lophotrochozoa</taxon>
        <taxon>Annelida</taxon>
        <taxon>Polychaeta</taxon>
        <taxon>Sedentaria</taxon>
        <taxon>Canalipalpata</taxon>
        <taxon>Terebellida</taxon>
        <taxon>Terebelliformia</taxon>
        <taxon>Alvinellidae</taxon>
        <taxon>Paralvinella</taxon>
    </lineage>
</organism>
<gene>
    <name evidence="2" type="ORF">LSH36_115g06009</name>
</gene>
<dbReference type="Proteomes" id="UP001208570">
    <property type="component" value="Unassembled WGS sequence"/>
</dbReference>
<protein>
    <submittedName>
        <fullName evidence="2">Uncharacterized protein</fullName>
    </submittedName>
</protein>
<feature type="region of interest" description="Disordered" evidence="1">
    <location>
        <begin position="83"/>
        <end position="105"/>
    </location>
</feature>
<accession>A0AAD9JYC7</accession>
<dbReference type="EMBL" id="JAODUP010000115">
    <property type="protein sequence ID" value="KAK2161517.1"/>
    <property type="molecule type" value="Genomic_DNA"/>
</dbReference>
<evidence type="ECO:0000256" key="1">
    <source>
        <dbReference type="SAM" id="MobiDB-lite"/>
    </source>
</evidence>
<comment type="caution">
    <text evidence="2">The sequence shown here is derived from an EMBL/GenBank/DDBJ whole genome shotgun (WGS) entry which is preliminary data.</text>
</comment>
<evidence type="ECO:0000313" key="2">
    <source>
        <dbReference type="EMBL" id="KAK2161517.1"/>
    </source>
</evidence>
<reference evidence="2" key="1">
    <citation type="journal article" date="2023" name="Mol. Biol. Evol.">
        <title>Third-Generation Sequencing Reveals the Adaptive Role of the Epigenome in Three Deep-Sea Polychaetes.</title>
        <authorList>
            <person name="Perez M."/>
            <person name="Aroh O."/>
            <person name="Sun Y."/>
            <person name="Lan Y."/>
            <person name="Juniper S.K."/>
            <person name="Young C.R."/>
            <person name="Angers B."/>
            <person name="Qian P.Y."/>
        </authorList>
    </citation>
    <scope>NUCLEOTIDE SEQUENCE</scope>
    <source>
        <strain evidence="2">P08H-3</strain>
    </source>
</reference>